<dbReference type="RefSeq" id="XP_067925593.1">
    <property type="nucleotide sequence ID" value="XM_068062432.1"/>
</dbReference>
<reference evidence="2 3" key="1">
    <citation type="journal article" date="2017" name="Int. J. Parasitol.">
        <title>The genome of the protozoan parasite Cystoisospora suis and a reverse vaccinology approach to identify vaccine candidates.</title>
        <authorList>
            <person name="Palmieri N."/>
            <person name="Shrestha A."/>
            <person name="Ruttkowski B."/>
            <person name="Beck T."/>
            <person name="Vogl C."/>
            <person name="Tomley F."/>
            <person name="Blake D.P."/>
            <person name="Joachim A."/>
        </authorList>
    </citation>
    <scope>NUCLEOTIDE SEQUENCE [LARGE SCALE GENOMIC DNA]</scope>
    <source>
        <strain evidence="2 3">Wien I</strain>
    </source>
</reference>
<accession>A0A2C6L7A3</accession>
<evidence type="ECO:0000313" key="3">
    <source>
        <dbReference type="Proteomes" id="UP000221165"/>
    </source>
</evidence>
<gene>
    <name evidence="2" type="ORF">CSUI_002230</name>
</gene>
<protein>
    <submittedName>
        <fullName evidence="2">Uncharacterized protein</fullName>
    </submittedName>
</protein>
<sequence length="116" mass="13019">MGIAWRRLKHWNQECQFNERIFAFQDSLDNVSEWVTRFSRTSAVMTLCKVLSCHTWKALLLAFSELRVIKATTCSPGVLQNEETAGSTPSPLGLGGRQGGTVRVPSFRRRPPIAVL</sequence>
<dbReference type="Proteomes" id="UP000221165">
    <property type="component" value="Unassembled WGS sequence"/>
</dbReference>
<dbReference type="AlphaFoldDB" id="A0A2C6L7A3"/>
<evidence type="ECO:0000313" key="2">
    <source>
        <dbReference type="EMBL" id="PHJ23919.1"/>
    </source>
</evidence>
<dbReference type="EMBL" id="MIGC01000929">
    <property type="protein sequence ID" value="PHJ23919.1"/>
    <property type="molecule type" value="Genomic_DNA"/>
</dbReference>
<comment type="caution">
    <text evidence="2">The sequence shown here is derived from an EMBL/GenBank/DDBJ whole genome shotgun (WGS) entry which is preliminary data.</text>
</comment>
<feature type="region of interest" description="Disordered" evidence="1">
    <location>
        <begin position="80"/>
        <end position="105"/>
    </location>
</feature>
<dbReference type="VEuPathDB" id="ToxoDB:CSUI_002230"/>
<keyword evidence="3" id="KW-1185">Reference proteome</keyword>
<evidence type="ECO:0000256" key="1">
    <source>
        <dbReference type="SAM" id="MobiDB-lite"/>
    </source>
</evidence>
<organism evidence="2 3">
    <name type="scientific">Cystoisospora suis</name>
    <dbReference type="NCBI Taxonomy" id="483139"/>
    <lineage>
        <taxon>Eukaryota</taxon>
        <taxon>Sar</taxon>
        <taxon>Alveolata</taxon>
        <taxon>Apicomplexa</taxon>
        <taxon>Conoidasida</taxon>
        <taxon>Coccidia</taxon>
        <taxon>Eucoccidiorida</taxon>
        <taxon>Eimeriorina</taxon>
        <taxon>Sarcocystidae</taxon>
        <taxon>Cystoisospora</taxon>
    </lineage>
</organism>
<proteinExistence type="predicted"/>
<feature type="compositionally biased region" description="Polar residues" evidence="1">
    <location>
        <begin position="81"/>
        <end position="90"/>
    </location>
</feature>
<name>A0A2C6L7A3_9APIC</name>
<dbReference type="GeneID" id="94425643"/>